<evidence type="ECO:0000259" key="1">
    <source>
        <dbReference type="Pfam" id="PF13468"/>
    </source>
</evidence>
<protein>
    <recommendedName>
        <fullName evidence="1">Glyoxalase-like domain-containing protein</fullName>
    </recommendedName>
</protein>
<dbReference type="Proteomes" id="UP000030351">
    <property type="component" value="Unassembled WGS sequence"/>
</dbReference>
<dbReference type="Gene3D" id="3.10.180.10">
    <property type="entry name" value="2,3-Dihydroxybiphenyl 1,2-Dioxygenase, domain 1"/>
    <property type="match status" value="1"/>
</dbReference>
<evidence type="ECO:0000313" key="2">
    <source>
        <dbReference type="EMBL" id="KGT94087.1"/>
    </source>
</evidence>
<proteinExistence type="predicted"/>
<dbReference type="InterPro" id="IPR025870">
    <property type="entry name" value="Glyoxalase-like_dom"/>
</dbReference>
<feature type="domain" description="Glyoxalase-like" evidence="1">
    <location>
        <begin position="10"/>
        <end position="188"/>
    </location>
</feature>
<dbReference type="PANTHER" id="PTHR40265">
    <property type="entry name" value="BLL2707 PROTEIN"/>
    <property type="match status" value="1"/>
</dbReference>
<dbReference type="AlphaFoldDB" id="A0A0A3Z4U8"/>
<dbReference type="EMBL" id="JRUQ01000030">
    <property type="protein sequence ID" value="KGT94087.1"/>
    <property type="molecule type" value="Genomic_DNA"/>
</dbReference>
<dbReference type="SUPFAM" id="SSF54593">
    <property type="entry name" value="Glyoxalase/Bleomycin resistance protein/Dihydroxybiphenyl dioxygenase"/>
    <property type="match status" value="1"/>
</dbReference>
<comment type="caution">
    <text evidence="2">The sequence shown here is derived from an EMBL/GenBank/DDBJ whole genome shotgun (WGS) entry which is preliminary data.</text>
</comment>
<dbReference type="eggNOG" id="COG0346">
    <property type="taxonomic scope" value="Bacteria"/>
</dbReference>
<dbReference type="PANTHER" id="PTHR40265:SF1">
    <property type="entry name" value="GLYOXALASE-LIKE DOMAIN-CONTAINING PROTEIN"/>
    <property type="match status" value="1"/>
</dbReference>
<sequence>MPLPVAKPELDHVVINVAEQLDSALALYRRLGFQLSERGHHSLGSSNHLAIFGENYLELLGFEEGKRDRRADLWQASHGLSGLVWKTDEADRDYQYLLRQDLDGDEPASFHRPVTLPDGSLSEAKFRTVRIRPDLIPAGRSFFCQHLTPEAVWQPEWQIHPNGVTNISEFVIVAQDPAAATQLYSRLFGSSSIKASQEGAFVLAAGAASVRFATEAYFQHRFHALPEHYTGAALMAALSFQTDDLQKVKTALRQGDLHFSEANEAVVVSAQQGFDVALRFHQ</sequence>
<reference evidence="2 3" key="1">
    <citation type="submission" date="2014-10" db="EMBL/GenBank/DDBJ databases">
        <title>Genome sequence of Erwinia typographi M043b.</title>
        <authorList>
            <person name="Chan K.-G."/>
            <person name="Tan W.-S."/>
        </authorList>
    </citation>
    <scope>NUCLEOTIDE SEQUENCE [LARGE SCALE GENOMIC DNA]</scope>
    <source>
        <strain evidence="2 3">M043b</strain>
    </source>
</reference>
<dbReference type="Pfam" id="PF13468">
    <property type="entry name" value="Glyoxalase_3"/>
    <property type="match status" value="1"/>
</dbReference>
<name>A0A0A3Z4U8_9GAMM</name>
<keyword evidence="3" id="KW-1185">Reference proteome</keyword>
<organism evidence="2 3">
    <name type="scientific">Erwinia typographi</name>
    <dbReference type="NCBI Taxonomy" id="371042"/>
    <lineage>
        <taxon>Bacteria</taxon>
        <taxon>Pseudomonadati</taxon>
        <taxon>Pseudomonadota</taxon>
        <taxon>Gammaproteobacteria</taxon>
        <taxon>Enterobacterales</taxon>
        <taxon>Erwiniaceae</taxon>
        <taxon>Erwinia</taxon>
    </lineage>
</organism>
<accession>A0A0A3Z4U8</accession>
<dbReference type="OrthoDB" id="9812467at2"/>
<evidence type="ECO:0000313" key="3">
    <source>
        <dbReference type="Proteomes" id="UP000030351"/>
    </source>
</evidence>
<gene>
    <name evidence="2" type="ORF">NG99_10585</name>
</gene>
<dbReference type="RefSeq" id="WP_034892006.1">
    <property type="nucleotide sequence ID" value="NZ_JRUQ01000030.1"/>
</dbReference>
<dbReference type="InterPro" id="IPR029068">
    <property type="entry name" value="Glyas_Bleomycin-R_OHBP_Dase"/>
</dbReference>
<dbReference type="STRING" id="371042.NG99_10585"/>